<gene>
    <name evidence="1" type="ORF">FA13DRAFT_1725698</name>
</gene>
<evidence type="ECO:0000313" key="1">
    <source>
        <dbReference type="EMBL" id="TEB38072.1"/>
    </source>
</evidence>
<dbReference type="Proteomes" id="UP000298030">
    <property type="component" value="Unassembled WGS sequence"/>
</dbReference>
<dbReference type="InterPro" id="IPR032710">
    <property type="entry name" value="NTF2-like_dom_sf"/>
</dbReference>
<proteinExistence type="predicted"/>
<sequence length="189" mass="21497">MSSYSGSSTAASSPGFNPGQSPNIFFSRPRAPSAYMRSLLTYIDSVNTRDFEAMGSVFDTALEHRILPKSLERPVLTKKLYLEYWRSVMGLFEKFETKVIEVIEAGDKMTVHASSTGVSLSGTPYSNEYVLMIHFLPPEEVGDGSLELPKMRYIKEFVDSGFSIRFFKEERERQKRKREREDGIGMYSS</sequence>
<dbReference type="OrthoDB" id="3758478at2759"/>
<comment type="caution">
    <text evidence="1">The sequence shown here is derived from an EMBL/GenBank/DDBJ whole genome shotgun (WGS) entry which is preliminary data.</text>
</comment>
<reference evidence="1 2" key="1">
    <citation type="journal article" date="2019" name="Nat. Ecol. Evol.">
        <title>Megaphylogeny resolves global patterns of mushroom evolution.</title>
        <authorList>
            <person name="Varga T."/>
            <person name="Krizsan K."/>
            <person name="Foldi C."/>
            <person name="Dima B."/>
            <person name="Sanchez-Garcia M."/>
            <person name="Sanchez-Ramirez S."/>
            <person name="Szollosi G.J."/>
            <person name="Szarkandi J.G."/>
            <person name="Papp V."/>
            <person name="Albert L."/>
            <person name="Andreopoulos W."/>
            <person name="Angelini C."/>
            <person name="Antonin V."/>
            <person name="Barry K.W."/>
            <person name="Bougher N.L."/>
            <person name="Buchanan P."/>
            <person name="Buyck B."/>
            <person name="Bense V."/>
            <person name="Catcheside P."/>
            <person name="Chovatia M."/>
            <person name="Cooper J."/>
            <person name="Damon W."/>
            <person name="Desjardin D."/>
            <person name="Finy P."/>
            <person name="Geml J."/>
            <person name="Haridas S."/>
            <person name="Hughes K."/>
            <person name="Justo A."/>
            <person name="Karasinski D."/>
            <person name="Kautmanova I."/>
            <person name="Kiss B."/>
            <person name="Kocsube S."/>
            <person name="Kotiranta H."/>
            <person name="LaButti K.M."/>
            <person name="Lechner B.E."/>
            <person name="Liimatainen K."/>
            <person name="Lipzen A."/>
            <person name="Lukacs Z."/>
            <person name="Mihaltcheva S."/>
            <person name="Morgado L.N."/>
            <person name="Niskanen T."/>
            <person name="Noordeloos M.E."/>
            <person name="Ohm R.A."/>
            <person name="Ortiz-Santana B."/>
            <person name="Ovrebo C."/>
            <person name="Racz N."/>
            <person name="Riley R."/>
            <person name="Savchenko A."/>
            <person name="Shiryaev A."/>
            <person name="Soop K."/>
            <person name="Spirin V."/>
            <person name="Szebenyi C."/>
            <person name="Tomsovsky M."/>
            <person name="Tulloss R.E."/>
            <person name="Uehling J."/>
            <person name="Grigoriev I.V."/>
            <person name="Vagvolgyi C."/>
            <person name="Papp T."/>
            <person name="Martin F.M."/>
            <person name="Miettinen O."/>
            <person name="Hibbett D.S."/>
            <person name="Nagy L.G."/>
        </authorList>
    </citation>
    <scope>NUCLEOTIDE SEQUENCE [LARGE SCALE GENOMIC DNA]</scope>
    <source>
        <strain evidence="1 2">FP101781</strain>
    </source>
</reference>
<name>A0A4Y7TWS0_COPMI</name>
<accession>A0A4Y7TWS0</accession>
<dbReference type="EMBL" id="QPFP01000003">
    <property type="protein sequence ID" value="TEB38072.1"/>
    <property type="molecule type" value="Genomic_DNA"/>
</dbReference>
<dbReference type="STRING" id="71717.A0A4Y7TWS0"/>
<dbReference type="AlphaFoldDB" id="A0A4Y7TWS0"/>
<keyword evidence="2" id="KW-1185">Reference proteome</keyword>
<dbReference type="SUPFAM" id="SSF54427">
    <property type="entry name" value="NTF2-like"/>
    <property type="match status" value="1"/>
</dbReference>
<evidence type="ECO:0000313" key="2">
    <source>
        <dbReference type="Proteomes" id="UP000298030"/>
    </source>
</evidence>
<protein>
    <recommendedName>
        <fullName evidence="3">SnoaL-like domain-containing protein</fullName>
    </recommendedName>
</protein>
<organism evidence="1 2">
    <name type="scientific">Coprinellus micaceus</name>
    <name type="common">Glistening ink-cap mushroom</name>
    <name type="synonym">Coprinus micaceus</name>
    <dbReference type="NCBI Taxonomy" id="71717"/>
    <lineage>
        <taxon>Eukaryota</taxon>
        <taxon>Fungi</taxon>
        <taxon>Dikarya</taxon>
        <taxon>Basidiomycota</taxon>
        <taxon>Agaricomycotina</taxon>
        <taxon>Agaricomycetes</taxon>
        <taxon>Agaricomycetidae</taxon>
        <taxon>Agaricales</taxon>
        <taxon>Agaricineae</taxon>
        <taxon>Psathyrellaceae</taxon>
        <taxon>Coprinellus</taxon>
    </lineage>
</organism>
<evidence type="ECO:0008006" key="3">
    <source>
        <dbReference type="Google" id="ProtNLM"/>
    </source>
</evidence>
<dbReference type="Gene3D" id="3.10.450.50">
    <property type="match status" value="1"/>
</dbReference>